<name>D9WHA7_9ACTN</name>
<dbReference type="Pfam" id="PF07730">
    <property type="entry name" value="HisKA_3"/>
    <property type="match status" value="1"/>
</dbReference>
<dbReference type="Pfam" id="PF02518">
    <property type="entry name" value="HATPase_c"/>
    <property type="match status" value="1"/>
</dbReference>
<evidence type="ECO:0000259" key="11">
    <source>
        <dbReference type="Pfam" id="PF02518"/>
    </source>
</evidence>
<evidence type="ECO:0000256" key="2">
    <source>
        <dbReference type="ARBA" id="ARBA00012438"/>
    </source>
</evidence>
<keyword evidence="10" id="KW-1133">Transmembrane helix</keyword>
<keyword evidence="5" id="KW-0547">Nucleotide-binding</keyword>
<keyword evidence="4" id="KW-0808">Transferase</keyword>
<evidence type="ECO:0000259" key="12">
    <source>
        <dbReference type="Pfam" id="PF07730"/>
    </source>
</evidence>
<comment type="catalytic activity">
    <reaction evidence="1">
        <text>ATP + protein L-histidine = ADP + protein N-phospho-L-histidine.</text>
        <dbReference type="EC" id="2.7.13.3"/>
    </reaction>
</comment>
<dbReference type="InterPro" id="IPR050482">
    <property type="entry name" value="Sensor_HK_TwoCompSys"/>
</dbReference>
<dbReference type="PANTHER" id="PTHR24421">
    <property type="entry name" value="NITRATE/NITRITE SENSOR PROTEIN NARX-RELATED"/>
    <property type="match status" value="1"/>
</dbReference>
<dbReference type="InterPro" id="IPR003594">
    <property type="entry name" value="HATPase_dom"/>
</dbReference>
<accession>D9WHA7</accession>
<keyword evidence="14" id="KW-1185">Reference proteome</keyword>
<evidence type="ECO:0000256" key="10">
    <source>
        <dbReference type="SAM" id="Phobius"/>
    </source>
</evidence>
<evidence type="ECO:0000256" key="4">
    <source>
        <dbReference type="ARBA" id="ARBA00022679"/>
    </source>
</evidence>
<evidence type="ECO:0000256" key="1">
    <source>
        <dbReference type="ARBA" id="ARBA00000085"/>
    </source>
</evidence>
<dbReference type="Gene3D" id="1.20.5.1930">
    <property type="match status" value="1"/>
</dbReference>
<reference evidence="13 14" key="1">
    <citation type="submission" date="2009-02" db="EMBL/GenBank/DDBJ databases">
        <title>Annotation of Streptomyces hygroscopicus strain ATCC 53653.</title>
        <authorList>
            <consortium name="The Broad Institute Genome Sequencing Platform"/>
            <consortium name="Broad Institute Microbial Sequencing Center"/>
            <person name="Fischbach M."/>
            <person name="Godfrey P."/>
            <person name="Ward D."/>
            <person name="Young S."/>
            <person name="Zeng Q."/>
            <person name="Koehrsen M."/>
            <person name="Alvarado L."/>
            <person name="Berlin A.M."/>
            <person name="Bochicchio J."/>
            <person name="Borenstein D."/>
            <person name="Chapman S.B."/>
            <person name="Chen Z."/>
            <person name="Engels R."/>
            <person name="Freedman E."/>
            <person name="Gellesch M."/>
            <person name="Goldberg J."/>
            <person name="Griggs A."/>
            <person name="Gujja S."/>
            <person name="Heilman E.R."/>
            <person name="Heiman D.I."/>
            <person name="Hepburn T.A."/>
            <person name="Howarth C."/>
            <person name="Jen D."/>
            <person name="Larson L."/>
            <person name="Lewis B."/>
            <person name="Mehta T."/>
            <person name="Park D."/>
            <person name="Pearson M."/>
            <person name="Richards J."/>
            <person name="Roberts A."/>
            <person name="Saif S."/>
            <person name="Shea T.D."/>
            <person name="Shenoy N."/>
            <person name="Sisk P."/>
            <person name="Stolte C."/>
            <person name="Sykes S.N."/>
            <person name="Thomson T."/>
            <person name="Walk T."/>
            <person name="White J."/>
            <person name="Yandava C."/>
            <person name="Straight P."/>
            <person name="Clardy J."/>
            <person name="Hung D."/>
            <person name="Kolter R."/>
            <person name="Mekalanos J."/>
            <person name="Walker S."/>
            <person name="Walsh C.T."/>
            <person name="Wieland-Brown L.C."/>
            <person name="Haas B."/>
            <person name="Nusbaum C."/>
            <person name="Birren B."/>
        </authorList>
    </citation>
    <scope>NUCLEOTIDE SEQUENCE [LARGE SCALE GENOMIC DNA]</scope>
    <source>
        <strain evidence="13 14">ATCC 53653</strain>
    </source>
</reference>
<dbReference type="Proteomes" id="UP000003963">
    <property type="component" value="Unassembled WGS sequence"/>
</dbReference>
<evidence type="ECO:0000313" key="13">
    <source>
        <dbReference type="EMBL" id="EFL29033.1"/>
    </source>
</evidence>
<evidence type="ECO:0000256" key="5">
    <source>
        <dbReference type="ARBA" id="ARBA00022741"/>
    </source>
</evidence>
<dbReference type="CDD" id="cd16917">
    <property type="entry name" value="HATPase_UhpB-NarQ-NarX-like"/>
    <property type="match status" value="1"/>
</dbReference>
<dbReference type="AlphaFoldDB" id="D9WHA7"/>
<dbReference type="GO" id="GO:0046983">
    <property type="term" value="F:protein dimerization activity"/>
    <property type="evidence" value="ECO:0007669"/>
    <property type="project" value="InterPro"/>
</dbReference>
<dbReference type="STRING" id="457427.SSOG_08747"/>
<organism evidence="13 14">
    <name type="scientific">Streptomyces himastatinicus ATCC 53653</name>
    <dbReference type="NCBI Taxonomy" id="457427"/>
    <lineage>
        <taxon>Bacteria</taxon>
        <taxon>Bacillati</taxon>
        <taxon>Actinomycetota</taxon>
        <taxon>Actinomycetes</taxon>
        <taxon>Kitasatosporales</taxon>
        <taxon>Streptomycetaceae</taxon>
        <taxon>Streptomyces</taxon>
        <taxon>Streptomyces violaceusniger group</taxon>
    </lineage>
</organism>
<dbReference type="PANTHER" id="PTHR24421:SF10">
    <property type="entry name" value="NITRATE_NITRITE SENSOR PROTEIN NARQ"/>
    <property type="match status" value="1"/>
</dbReference>
<protein>
    <recommendedName>
        <fullName evidence="2">histidine kinase</fullName>
        <ecNumber evidence="2">2.7.13.3</ecNumber>
    </recommendedName>
</protein>
<feature type="transmembrane region" description="Helical" evidence="10">
    <location>
        <begin position="145"/>
        <end position="178"/>
    </location>
</feature>
<dbReference type="HOGENOM" id="CLU_000445_20_1_11"/>
<evidence type="ECO:0000256" key="6">
    <source>
        <dbReference type="ARBA" id="ARBA00022777"/>
    </source>
</evidence>
<proteinExistence type="predicted"/>
<keyword evidence="6" id="KW-0418">Kinase</keyword>
<keyword evidence="3" id="KW-0597">Phosphoprotein</keyword>
<dbReference type="GO" id="GO:0005524">
    <property type="term" value="F:ATP binding"/>
    <property type="evidence" value="ECO:0007669"/>
    <property type="project" value="UniProtKB-KW"/>
</dbReference>
<dbReference type="GO" id="GO:0016020">
    <property type="term" value="C:membrane"/>
    <property type="evidence" value="ECO:0007669"/>
    <property type="project" value="InterPro"/>
</dbReference>
<feature type="transmembrane region" description="Helical" evidence="10">
    <location>
        <begin position="190"/>
        <end position="206"/>
    </location>
</feature>
<feature type="region of interest" description="Disordered" evidence="9">
    <location>
        <begin position="1"/>
        <end position="56"/>
    </location>
</feature>
<evidence type="ECO:0000256" key="8">
    <source>
        <dbReference type="ARBA" id="ARBA00023012"/>
    </source>
</evidence>
<keyword evidence="8" id="KW-0902">Two-component regulatory system</keyword>
<feature type="domain" description="Signal transduction histidine kinase subgroup 3 dimerisation and phosphoacceptor" evidence="12">
    <location>
        <begin position="267"/>
        <end position="332"/>
    </location>
</feature>
<feature type="domain" description="Histidine kinase/HSP90-like ATPase" evidence="11">
    <location>
        <begin position="381"/>
        <end position="471"/>
    </location>
</feature>
<dbReference type="SUPFAM" id="SSF55874">
    <property type="entry name" value="ATPase domain of HSP90 chaperone/DNA topoisomerase II/histidine kinase"/>
    <property type="match status" value="1"/>
</dbReference>
<dbReference type="Gene3D" id="3.30.565.10">
    <property type="entry name" value="Histidine kinase-like ATPase, C-terminal domain"/>
    <property type="match status" value="1"/>
</dbReference>
<feature type="transmembrane region" description="Helical" evidence="10">
    <location>
        <begin position="212"/>
        <end position="231"/>
    </location>
</feature>
<dbReference type="GO" id="GO:0000155">
    <property type="term" value="F:phosphorelay sensor kinase activity"/>
    <property type="evidence" value="ECO:0007669"/>
    <property type="project" value="InterPro"/>
</dbReference>
<dbReference type="InterPro" id="IPR011712">
    <property type="entry name" value="Sig_transdc_His_kin_sub3_dim/P"/>
</dbReference>
<keyword evidence="10" id="KW-0472">Membrane</keyword>
<dbReference type="InterPro" id="IPR036890">
    <property type="entry name" value="HATPase_C_sf"/>
</dbReference>
<dbReference type="EC" id="2.7.13.3" evidence="2"/>
<keyword evidence="10" id="KW-0812">Transmembrane</keyword>
<evidence type="ECO:0000256" key="7">
    <source>
        <dbReference type="ARBA" id="ARBA00022840"/>
    </source>
</evidence>
<evidence type="ECO:0000256" key="3">
    <source>
        <dbReference type="ARBA" id="ARBA00022553"/>
    </source>
</evidence>
<dbReference type="EMBL" id="GG657754">
    <property type="protein sequence ID" value="EFL29033.1"/>
    <property type="molecule type" value="Genomic_DNA"/>
</dbReference>
<gene>
    <name evidence="13" type="ORF">SSOG_08747</name>
</gene>
<keyword evidence="7" id="KW-0067">ATP-binding</keyword>
<evidence type="ECO:0000256" key="9">
    <source>
        <dbReference type="SAM" id="MobiDB-lite"/>
    </source>
</evidence>
<evidence type="ECO:0000313" key="14">
    <source>
        <dbReference type="Proteomes" id="UP000003963"/>
    </source>
</evidence>
<sequence length="491" mass="52713">MSTWRASRSAADRKRNRNRPGRPTWKWPAPDTTRLPHPTRAARGERHGRPRRPFARGTVTMATEHRPESPMSTSLERYTDRFEQYADRHPRIVDVAVVLALMGCAALGSNLTLPGADPPDQDRTAIVLMGVSCLALLRYRTHPRAAVVVTAICTVIVIALGYLLTPLLLGPVMAALYWLATLSDRRTTRVFGFTSMVALMVASAVSDSMDSLSLVLRTIGPFFWLLLPLAAGTMTRLRRAYLASVQARAEHAERTREEEARLRVTEERMRIARDLHDVVAHHLALANAQAGTAAHLALTSPQQTKQILTDLTGTTSSALRELKATLGLLRRNDDPASASLEPSPGLARLPELVSGCASAGLAVTVTTTGEPRPLSPGVDLTAFRIVQEALTNVTKHAAADSAHVRLVYSGSRLLITVSNDGPDTTGTNNAAPSRGFGLMGMRERALTIGGELRAGPRPEGGFEVTTALPLQPSAPATAVAATDVPAGGEES</sequence>